<keyword evidence="4" id="KW-1185">Reference proteome</keyword>
<organism evidence="3 4">
    <name type="scientific">Tumebacillus amylolyticus</name>
    <dbReference type="NCBI Taxonomy" id="2801339"/>
    <lineage>
        <taxon>Bacteria</taxon>
        <taxon>Bacillati</taxon>
        <taxon>Bacillota</taxon>
        <taxon>Bacilli</taxon>
        <taxon>Bacillales</taxon>
        <taxon>Alicyclobacillaceae</taxon>
        <taxon>Tumebacillus</taxon>
    </lineage>
</organism>
<dbReference type="EMBL" id="JAEQNB010000003">
    <property type="protein sequence ID" value="MBL0387303.1"/>
    <property type="molecule type" value="Genomic_DNA"/>
</dbReference>
<dbReference type="PANTHER" id="PTHR37313:SF2">
    <property type="entry name" value="UPF0749 PROTEIN YLXX"/>
    <property type="match status" value="1"/>
</dbReference>
<dbReference type="RefSeq" id="WP_201635163.1">
    <property type="nucleotide sequence ID" value="NZ_JAEQNB010000003.1"/>
</dbReference>
<comment type="similarity">
    <text evidence="1">Belongs to the UPF0749 family.</text>
</comment>
<sequence length="264" mass="29501">MNFRNSDRQPKPTHDMESLQEALANLPRSQPRAGLKQELLTRVLAEARQEETVVRKRQLRFALPSLRLTCTLAGATLAVLLVWKLMPSSPNGQLLADNEETLSGFNATQQMAQEIALKKGDSSDRLLRQTIPHLNGQFIGEGVEIVLNDKQALLVRKGATQSEIESNYDLHRLVQEIYTGGGQIVEINGILVKPYTEIITRGTLTAVSERRIQSPFTIKVIGDSSKLYETLNQSSSVLMSLKDEKEMEVSLEQTHLVSIDMNHN</sequence>
<evidence type="ECO:0000313" key="3">
    <source>
        <dbReference type="EMBL" id="MBL0387303.1"/>
    </source>
</evidence>
<evidence type="ECO:0000256" key="1">
    <source>
        <dbReference type="ARBA" id="ARBA00009108"/>
    </source>
</evidence>
<name>A0ABS1JAJ7_9BACL</name>
<dbReference type="InterPro" id="IPR010273">
    <property type="entry name" value="DUF881"/>
</dbReference>
<proteinExistence type="inferred from homology"/>
<keyword evidence="2" id="KW-0812">Transmembrane</keyword>
<dbReference type="PANTHER" id="PTHR37313">
    <property type="entry name" value="UPF0749 PROTEIN RV1825"/>
    <property type="match status" value="1"/>
</dbReference>
<dbReference type="Gene3D" id="3.30.70.1880">
    <property type="entry name" value="Protein of unknown function DUF881"/>
    <property type="match status" value="1"/>
</dbReference>
<dbReference type="Proteomes" id="UP000602284">
    <property type="component" value="Unassembled WGS sequence"/>
</dbReference>
<feature type="transmembrane region" description="Helical" evidence="2">
    <location>
        <begin position="65"/>
        <end position="86"/>
    </location>
</feature>
<dbReference type="Pfam" id="PF05949">
    <property type="entry name" value="DUF881"/>
    <property type="match status" value="1"/>
</dbReference>
<gene>
    <name evidence="3" type="ORF">JJB07_11635</name>
</gene>
<comment type="caution">
    <text evidence="3">The sequence shown here is derived from an EMBL/GenBank/DDBJ whole genome shotgun (WGS) entry which is preliminary data.</text>
</comment>
<accession>A0ABS1JAJ7</accession>
<protein>
    <submittedName>
        <fullName evidence="3">DUF881 domain-containing protein</fullName>
    </submittedName>
</protein>
<keyword evidence="2" id="KW-0472">Membrane</keyword>
<reference evidence="3 4" key="1">
    <citation type="submission" date="2021-01" db="EMBL/GenBank/DDBJ databases">
        <title>Tumebacillus sp. strain ITR2 16S ribosomal RNA gene Genome sequencing and assembly.</title>
        <authorList>
            <person name="Kang M."/>
        </authorList>
    </citation>
    <scope>NUCLEOTIDE SEQUENCE [LARGE SCALE GENOMIC DNA]</scope>
    <source>
        <strain evidence="3 4">ITR2</strain>
    </source>
</reference>
<evidence type="ECO:0000313" key="4">
    <source>
        <dbReference type="Proteomes" id="UP000602284"/>
    </source>
</evidence>
<evidence type="ECO:0000256" key="2">
    <source>
        <dbReference type="SAM" id="Phobius"/>
    </source>
</evidence>
<keyword evidence="2" id="KW-1133">Transmembrane helix</keyword>